<gene>
    <name evidence="1" type="ORF">HPP92_017727</name>
</gene>
<comment type="caution">
    <text evidence="1">The sequence shown here is derived from an EMBL/GenBank/DDBJ whole genome shotgun (WGS) entry which is preliminary data.</text>
</comment>
<dbReference type="AlphaFoldDB" id="A0A835ULL8"/>
<name>A0A835ULL8_VANPL</name>
<sequence length="53" mass="6222">MPTRPTTGWAWRRRRQNYFTKPSSERESVAKSLLDPDKVYELAGLLRKRSGVE</sequence>
<evidence type="ECO:0000313" key="1">
    <source>
        <dbReference type="EMBL" id="KAG0466147.1"/>
    </source>
</evidence>
<proteinExistence type="predicted"/>
<accession>A0A835ULL8</accession>
<dbReference type="EMBL" id="JADCNL010000009">
    <property type="protein sequence ID" value="KAG0466147.1"/>
    <property type="molecule type" value="Genomic_DNA"/>
</dbReference>
<organism evidence="1 2">
    <name type="scientific">Vanilla planifolia</name>
    <name type="common">Vanilla</name>
    <dbReference type="NCBI Taxonomy" id="51239"/>
    <lineage>
        <taxon>Eukaryota</taxon>
        <taxon>Viridiplantae</taxon>
        <taxon>Streptophyta</taxon>
        <taxon>Embryophyta</taxon>
        <taxon>Tracheophyta</taxon>
        <taxon>Spermatophyta</taxon>
        <taxon>Magnoliopsida</taxon>
        <taxon>Liliopsida</taxon>
        <taxon>Asparagales</taxon>
        <taxon>Orchidaceae</taxon>
        <taxon>Vanilloideae</taxon>
        <taxon>Vanilleae</taxon>
        <taxon>Vanilla</taxon>
    </lineage>
</organism>
<evidence type="ECO:0000313" key="2">
    <source>
        <dbReference type="Proteomes" id="UP000636800"/>
    </source>
</evidence>
<reference evidence="1 2" key="1">
    <citation type="journal article" date="2020" name="Nat. Food">
        <title>A phased Vanilla planifolia genome enables genetic improvement of flavour and production.</title>
        <authorList>
            <person name="Hasing T."/>
            <person name="Tang H."/>
            <person name="Brym M."/>
            <person name="Khazi F."/>
            <person name="Huang T."/>
            <person name="Chambers A.H."/>
        </authorList>
    </citation>
    <scope>NUCLEOTIDE SEQUENCE [LARGE SCALE GENOMIC DNA]</scope>
    <source>
        <tissue evidence="1">Leaf</tissue>
    </source>
</reference>
<dbReference type="Proteomes" id="UP000636800">
    <property type="component" value="Unassembled WGS sequence"/>
</dbReference>
<keyword evidence="2" id="KW-1185">Reference proteome</keyword>
<protein>
    <submittedName>
        <fullName evidence="1">Uncharacterized protein</fullName>
    </submittedName>
</protein>